<feature type="non-terminal residue" evidence="2">
    <location>
        <position position="1"/>
    </location>
</feature>
<dbReference type="InterPro" id="IPR008551">
    <property type="entry name" value="TANGO2"/>
</dbReference>
<dbReference type="EMBL" id="CAMGYJ010000007">
    <property type="protein sequence ID" value="CAI0444165.1"/>
    <property type="molecule type" value="Genomic_DNA"/>
</dbReference>
<comment type="caution">
    <text evidence="2">The sequence shown here is derived from an EMBL/GenBank/DDBJ whole genome shotgun (WGS) entry which is preliminary data.</text>
</comment>
<sequence length="135" mass="15128">SCKSPREFAEGVAKEAHLYNGFNLILSDISSNTMVRDVSPGLHVLSNEKLDSPWPKALKLGMGFKEQLLNYGEGEVDLKEMAKKLGRCGTRSTIALSVGRNGEVTFDETYLEDGTWKEKTISYWIQKLKLSNDKK</sequence>
<protein>
    <submittedName>
        <fullName evidence="2">Uncharacterized protein</fullName>
    </submittedName>
</protein>
<dbReference type="Pfam" id="PF05742">
    <property type="entry name" value="TANGO2"/>
    <property type="match status" value="1"/>
</dbReference>
<dbReference type="AlphaFoldDB" id="A0AAV0MEF5"/>
<keyword evidence="3" id="KW-1185">Reference proteome</keyword>
<evidence type="ECO:0000313" key="3">
    <source>
        <dbReference type="Proteomes" id="UP001154282"/>
    </source>
</evidence>
<dbReference type="Proteomes" id="UP001154282">
    <property type="component" value="Unassembled WGS sequence"/>
</dbReference>
<accession>A0AAV0MEF5</accession>
<evidence type="ECO:0000313" key="2">
    <source>
        <dbReference type="EMBL" id="CAI0444165.1"/>
    </source>
</evidence>
<dbReference type="PANTHER" id="PTHR17985:SF8">
    <property type="entry name" value="TRANSPORT AND GOLGI ORGANIZATION PROTEIN 2 HOMOLOG"/>
    <property type="match status" value="1"/>
</dbReference>
<name>A0AAV0MEF5_9ROSI</name>
<dbReference type="EMBL" id="CAMGYJ010000007">
    <property type="protein sequence ID" value="CAI0444039.1"/>
    <property type="molecule type" value="Genomic_DNA"/>
</dbReference>
<dbReference type="PANTHER" id="PTHR17985">
    <property type="entry name" value="SER/THR-RICH PROTEIN T10 IN DGCR REGION"/>
    <property type="match status" value="1"/>
</dbReference>
<proteinExistence type="predicted"/>
<evidence type="ECO:0000313" key="1">
    <source>
        <dbReference type="EMBL" id="CAI0444039.1"/>
    </source>
</evidence>
<reference evidence="2" key="1">
    <citation type="submission" date="2022-08" db="EMBL/GenBank/DDBJ databases">
        <authorList>
            <person name="Gutierrez-Valencia J."/>
        </authorList>
    </citation>
    <scope>NUCLEOTIDE SEQUENCE</scope>
</reference>
<organism evidence="2 3">
    <name type="scientific">Linum tenue</name>
    <dbReference type="NCBI Taxonomy" id="586396"/>
    <lineage>
        <taxon>Eukaryota</taxon>
        <taxon>Viridiplantae</taxon>
        <taxon>Streptophyta</taxon>
        <taxon>Embryophyta</taxon>
        <taxon>Tracheophyta</taxon>
        <taxon>Spermatophyta</taxon>
        <taxon>Magnoliopsida</taxon>
        <taxon>eudicotyledons</taxon>
        <taxon>Gunneridae</taxon>
        <taxon>Pentapetalae</taxon>
        <taxon>rosids</taxon>
        <taxon>fabids</taxon>
        <taxon>Malpighiales</taxon>
        <taxon>Linaceae</taxon>
        <taxon>Linum</taxon>
    </lineage>
</organism>
<gene>
    <name evidence="1" type="ORF">LITE_LOCUS27931</name>
    <name evidence="2" type="ORF">LITE_LOCUS27981</name>
</gene>